<protein>
    <submittedName>
        <fullName evidence="1">Oidioi.mRNA.OKI2018_I69.chr2.g5904.t1.cds</fullName>
    </submittedName>
</protein>
<organism evidence="1 2">
    <name type="scientific">Oikopleura dioica</name>
    <name type="common">Tunicate</name>
    <dbReference type="NCBI Taxonomy" id="34765"/>
    <lineage>
        <taxon>Eukaryota</taxon>
        <taxon>Metazoa</taxon>
        <taxon>Chordata</taxon>
        <taxon>Tunicata</taxon>
        <taxon>Appendicularia</taxon>
        <taxon>Copelata</taxon>
        <taxon>Oikopleuridae</taxon>
        <taxon>Oikopleura</taxon>
    </lineage>
</organism>
<accession>A0ABN7T1E3</accession>
<dbReference type="EMBL" id="OU015567">
    <property type="protein sequence ID" value="CAG5111618.1"/>
    <property type="molecule type" value="Genomic_DNA"/>
</dbReference>
<evidence type="ECO:0000313" key="2">
    <source>
        <dbReference type="Proteomes" id="UP001158576"/>
    </source>
</evidence>
<proteinExistence type="predicted"/>
<gene>
    <name evidence="1" type="ORF">OKIOD_LOCUS14669</name>
</gene>
<evidence type="ECO:0000313" key="1">
    <source>
        <dbReference type="EMBL" id="CAG5111618.1"/>
    </source>
</evidence>
<keyword evidence="2" id="KW-1185">Reference proteome</keyword>
<name>A0ABN7T1E3_OIKDI</name>
<reference evidence="1 2" key="1">
    <citation type="submission" date="2021-04" db="EMBL/GenBank/DDBJ databases">
        <authorList>
            <person name="Bliznina A."/>
        </authorList>
    </citation>
    <scope>NUCLEOTIDE SEQUENCE [LARGE SCALE GENOMIC DNA]</scope>
</reference>
<sequence>MNGNEELLALRDIYRERVIPENKRFKQRCVLFSAESLKENHRSFWKEIFLFNYSGGDRNRSTAQARDSEFDEFLDFKRFSDGSGPHTYLKKLLEYRKLPKEERWKKLKLADFAGALQKKTGEEEESPQTLSPFSTYIRPQTFLEEILDIQLHSLWLEKTTNELGELKLLFPNEKQFKEDVSKSDASVQEFARDEAKAQAWLNISTCLLKAFEDQAASVFHLYQDFFSDIEREMEDKEDYYGISAGTTNEFKLWLNEEVKKPDHLNPLSEENFTKNLSYQIPELGRLAATKVSPPTTTIQNAPYQTINHSVLKTIVPVLLKIRCFLEGKDELHEHLSSFILKTDDSNRFVSVTLADVFKEKISVEMNSKWLNSSLEEIEVRYVHEDFNPELFPLPEWLPDLKNLYTFLLATLARYPMTLCRHVMKKFESVGSNSFDHSNFIAEFNPVFDQCLKNEFKEALKCNFQKVLVPPRNHLKSGDFDLHLYLRRINNFSLYPIRAESIGRVLQFEMKHFKDLSRGMHISTKPKMIEFFQDNALVMMDVLNDWIKEGTIVKQHAFAEKSSNLSSLKGQMKQRSLSSR</sequence>
<dbReference type="Proteomes" id="UP001158576">
    <property type="component" value="Chromosome 2"/>
</dbReference>